<dbReference type="PANTHER" id="PTHR12526">
    <property type="entry name" value="GLYCOSYLTRANSFERASE"/>
    <property type="match status" value="1"/>
</dbReference>
<dbReference type="OrthoDB" id="9811239at2"/>
<evidence type="ECO:0000259" key="1">
    <source>
        <dbReference type="Pfam" id="PF00534"/>
    </source>
</evidence>
<evidence type="ECO:0000259" key="2">
    <source>
        <dbReference type="Pfam" id="PF13439"/>
    </source>
</evidence>
<protein>
    <submittedName>
        <fullName evidence="3">Glycosyltransferase involved in cell wall biosynthesis</fullName>
    </submittedName>
</protein>
<dbReference type="RefSeq" id="WP_101447001.1">
    <property type="nucleotide sequence ID" value="NZ_PJMU01000004.1"/>
</dbReference>
<proteinExistence type="predicted"/>
<dbReference type="Pfam" id="PF00534">
    <property type="entry name" value="Glycos_transf_1"/>
    <property type="match status" value="1"/>
</dbReference>
<dbReference type="Proteomes" id="UP000233782">
    <property type="component" value="Unassembled WGS sequence"/>
</dbReference>
<dbReference type="Gene3D" id="3.40.50.2000">
    <property type="entry name" value="Glycogen Phosphorylase B"/>
    <property type="match status" value="2"/>
</dbReference>
<comment type="caution">
    <text evidence="3">The sequence shown here is derived from an EMBL/GenBank/DDBJ whole genome shotgun (WGS) entry which is preliminary data.</text>
</comment>
<reference evidence="3 4" key="1">
    <citation type="submission" date="2017-12" db="EMBL/GenBank/DDBJ databases">
        <title>Genomic Encyclopedia of Type Strains, Phase III (KMG-III): the genomes of soil and plant-associated and newly described type strains.</title>
        <authorList>
            <person name="Whitman W."/>
        </authorList>
    </citation>
    <scope>NUCLEOTIDE SEQUENCE [LARGE SCALE GENOMIC DNA]</scope>
    <source>
        <strain evidence="3 4">LP43</strain>
    </source>
</reference>
<sequence>MKICHIITGLGFGGAERLLVNFSNLHAKEHEVYIVYLKELTALVPELDPSITLKYIPLKWNAAYNLKKYLADIKPDVVHTHLGHADLLGLGVSYNMPYKLFCTMHNIWFKWNKVDQFIFLAYRFLLNVWVKRTHVINISRVVQTHVVNTLRVPSKRTHLLYNGIPALKTDPKQASPDLFKEMGIDPAHFNVLFVGRLAPQKSVSTLLLAANLLQNKIQNLKIYLVGEGQLENELKTLCESLGLQHLVEFRKPTPNPEKYFACCDVFVLPSIFEGMGIVLLEAFRAKLPVVVSNVEGPKELVQDKHTGLVFEPGDYNALAEKILKYHNTPELREELGKNGFDFYNEQFRIEDYASNLLKLYTSI</sequence>
<dbReference type="SUPFAM" id="SSF53756">
    <property type="entry name" value="UDP-Glycosyltransferase/glycogen phosphorylase"/>
    <property type="match status" value="1"/>
</dbReference>
<keyword evidence="3" id="KW-0808">Transferase</keyword>
<feature type="domain" description="Glycosyl transferase family 1" evidence="1">
    <location>
        <begin position="179"/>
        <end position="339"/>
    </location>
</feature>
<dbReference type="EMBL" id="PJMU01000004">
    <property type="protein sequence ID" value="PKV62737.1"/>
    <property type="molecule type" value="Genomic_DNA"/>
</dbReference>
<dbReference type="AlphaFoldDB" id="A0A2N3U7K7"/>
<accession>A0A2N3U7K7</accession>
<evidence type="ECO:0000313" key="4">
    <source>
        <dbReference type="Proteomes" id="UP000233782"/>
    </source>
</evidence>
<dbReference type="PANTHER" id="PTHR12526:SF630">
    <property type="entry name" value="GLYCOSYLTRANSFERASE"/>
    <property type="match status" value="1"/>
</dbReference>
<evidence type="ECO:0000313" key="3">
    <source>
        <dbReference type="EMBL" id="PKV62737.1"/>
    </source>
</evidence>
<dbReference type="Pfam" id="PF13439">
    <property type="entry name" value="Glyco_transf_4"/>
    <property type="match status" value="1"/>
</dbReference>
<organism evidence="3 4">
    <name type="scientific">Pontibacter ramchanderi</name>
    <dbReference type="NCBI Taxonomy" id="1179743"/>
    <lineage>
        <taxon>Bacteria</taxon>
        <taxon>Pseudomonadati</taxon>
        <taxon>Bacteroidota</taxon>
        <taxon>Cytophagia</taxon>
        <taxon>Cytophagales</taxon>
        <taxon>Hymenobacteraceae</taxon>
        <taxon>Pontibacter</taxon>
    </lineage>
</organism>
<dbReference type="GO" id="GO:0016757">
    <property type="term" value="F:glycosyltransferase activity"/>
    <property type="evidence" value="ECO:0007669"/>
    <property type="project" value="InterPro"/>
</dbReference>
<dbReference type="InterPro" id="IPR028098">
    <property type="entry name" value="Glyco_trans_4-like_N"/>
</dbReference>
<keyword evidence="4" id="KW-1185">Reference proteome</keyword>
<gene>
    <name evidence="3" type="ORF">BD749_3622</name>
</gene>
<dbReference type="InterPro" id="IPR001296">
    <property type="entry name" value="Glyco_trans_1"/>
</dbReference>
<feature type="domain" description="Glycosyltransferase subfamily 4-like N-terminal" evidence="2">
    <location>
        <begin position="12"/>
        <end position="164"/>
    </location>
</feature>
<name>A0A2N3U7K7_9BACT</name>
<dbReference type="CDD" id="cd03801">
    <property type="entry name" value="GT4_PimA-like"/>
    <property type="match status" value="1"/>
</dbReference>